<dbReference type="Proteomes" id="UP000696280">
    <property type="component" value="Unassembled WGS sequence"/>
</dbReference>
<dbReference type="GO" id="GO:0006424">
    <property type="term" value="P:glutamyl-tRNA aminoacylation"/>
    <property type="evidence" value="ECO:0007669"/>
    <property type="project" value="InterPro"/>
</dbReference>
<dbReference type="GO" id="GO:0000049">
    <property type="term" value="F:tRNA binding"/>
    <property type="evidence" value="ECO:0007669"/>
    <property type="project" value="InterPro"/>
</dbReference>
<keyword evidence="6 11" id="KW-0067">ATP-binding</keyword>
<evidence type="ECO:0000313" key="15">
    <source>
        <dbReference type="Proteomes" id="UP000696280"/>
    </source>
</evidence>
<dbReference type="InterPro" id="IPR004527">
    <property type="entry name" value="Glu-tRNA-ligase_bac/mito"/>
</dbReference>
<comment type="similarity">
    <text evidence="2">Belongs to the class-I aminoacyl-tRNA synthetase family. Glutamate--tRNA ligase type 1 subfamily.</text>
</comment>
<dbReference type="InterPro" id="IPR014729">
    <property type="entry name" value="Rossmann-like_a/b/a_fold"/>
</dbReference>
<dbReference type="InterPro" id="IPR020058">
    <property type="entry name" value="Glu/Gln-tRNA-synth_Ib_cat-dom"/>
</dbReference>
<comment type="subcellular location">
    <subcellularLocation>
        <location evidence="1">Mitochondrion</location>
    </subcellularLocation>
</comment>
<keyword evidence="5 11" id="KW-0547">Nucleotide-binding</keyword>
<dbReference type="CDD" id="cd00808">
    <property type="entry name" value="GluRS_core"/>
    <property type="match status" value="1"/>
</dbReference>
<evidence type="ECO:0000313" key="14">
    <source>
        <dbReference type="EMBL" id="CAG8956174.1"/>
    </source>
</evidence>
<name>A0A9N9KYI2_9HELO</name>
<evidence type="ECO:0000256" key="5">
    <source>
        <dbReference type="ARBA" id="ARBA00022741"/>
    </source>
</evidence>
<evidence type="ECO:0000256" key="1">
    <source>
        <dbReference type="ARBA" id="ARBA00004173"/>
    </source>
</evidence>
<dbReference type="PANTHER" id="PTHR43311:SF2">
    <property type="entry name" value="GLUTAMATE--TRNA LIGASE, MITOCHONDRIAL-RELATED"/>
    <property type="match status" value="1"/>
</dbReference>
<gene>
    <name evidence="14" type="ORF">HYFRA_00012091</name>
</gene>
<keyword evidence="4 11" id="KW-0436">Ligase</keyword>
<dbReference type="SUPFAM" id="SSF48163">
    <property type="entry name" value="An anticodon-binding domain of class I aminoacyl-tRNA synthetases"/>
    <property type="match status" value="1"/>
</dbReference>
<dbReference type="GO" id="GO:0008270">
    <property type="term" value="F:zinc ion binding"/>
    <property type="evidence" value="ECO:0007669"/>
    <property type="project" value="InterPro"/>
</dbReference>
<dbReference type="GO" id="GO:0005739">
    <property type="term" value="C:mitochondrion"/>
    <property type="evidence" value="ECO:0007669"/>
    <property type="project" value="UniProtKB-SubCell"/>
</dbReference>
<dbReference type="EMBL" id="CAJVRL010000069">
    <property type="protein sequence ID" value="CAG8956174.1"/>
    <property type="molecule type" value="Genomic_DNA"/>
</dbReference>
<evidence type="ECO:0000256" key="8">
    <source>
        <dbReference type="ARBA" id="ARBA00023146"/>
    </source>
</evidence>
<organism evidence="14 15">
    <name type="scientific">Hymenoscyphus fraxineus</name>
    <dbReference type="NCBI Taxonomy" id="746836"/>
    <lineage>
        <taxon>Eukaryota</taxon>
        <taxon>Fungi</taxon>
        <taxon>Dikarya</taxon>
        <taxon>Ascomycota</taxon>
        <taxon>Pezizomycotina</taxon>
        <taxon>Leotiomycetes</taxon>
        <taxon>Helotiales</taxon>
        <taxon>Helotiaceae</taxon>
        <taxon>Hymenoscyphus</taxon>
    </lineage>
</organism>
<keyword evidence="15" id="KW-1185">Reference proteome</keyword>
<dbReference type="PANTHER" id="PTHR43311">
    <property type="entry name" value="GLUTAMATE--TRNA LIGASE"/>
    <property type="match status" value="1"/>
</dbReference>
<dbReference type="OrthoDB" id="428822at2759"/>
<evidence type="ECO:0000256" key="4">
    <source>
        <dbReference type="ARBA" id="ARBA00022598"/>
    </source>
</evidence>
<evidence type="ECO:0000256" key="3">
    <source>
        <dbReference type="ARBA" id="ARBA00012835"/>
    </source>
</evidence>
<reference evidence="14" key="1">
    <citation type="submission" date="2021-07" db="EMBL/GenBank/DDBJ databases">
        <authorList>
            <person name="Durling M."/>
        </authorList>
    </citation>
    <scope>NUCLEOTIDE SEQUENCE</scope>
</reference>
<dbReference type="Gene3D" id="1.10.10.350">
    <property type="match status" value="1"/>
</dbReference>
<dbReference type="InterPro" id="IPR000924">
    <property type="entry name" value="Glu/Gln-tRNA-synth"/>
</dbReference>
<feature type="region of interest" description="Disordered" evidence="12">
    <location>
        <begin position="34"/>
        <end position="61"/>
    </location>
</feature>
<dbReference type="NCBIfam" id="TIGR00464">
    <property type="entry name" value="gltX_bact"/>
    <property type="match status" value="1"/>
</dbReference>
<comment type="caution">
    <text evidence="14">The sequence shown here is derived from an EMBL/GenBank/DDBJ whole genome shotgun (WGS) entry which is preliminary data.</text>
</comment>
<proteinExistence type="inferred from homology"/>
<keyword evidence="7 11" id="KW-0648">Protein biosynthesis</keyword>
<dbReference type="HAMAP" id="MF_00022">
    <property type="entry name" value="Glu_tRNA_synth_type1"/>
    <property type="match status" value="1"/>
</dbReference>
<evidence type="ECO:0000259" key="13">
    <source>
        <dbReference type="Pfam" id="PF00749"/>
    </source>
</evidence>
<feature type="region of interest" description="Disordered" evidence="12">
    <location>
        <begin position="605"/>
        <end position="625"/>
    </location>
</feature>
<evidence type="ECO:0000256" key="7">
    <source>
        <dbReference type="ARBA" id="ARBA00022917"/>
    </source>
</evidence>
<protein>
    <recommendedName>
        <fullName evidence="10">Glutamate--tRNA ligase, mitochondrial</fullName>
        <ecNumber evidence="3">6.1.1.17</ecNumber>
    </recommendedName>
    <alternativeName>
        <fullName evidence="9">Glutamyl-tRNA synthetase</fullName>
    </alternativeName>
</protein>
<evidence type="ECO:0000256" key="10">
    <source>
        <dbReference type="ARBA" id="ARBA00072917"/>
    </source>
</evidence>
<dbReference type="FunFam" id="3.40.50.620:FF:000045">
    <property type="entry name" value="Glutamate--tRNA ligase, mitochondrial"/>
    <property type="match status" value="1"/>
</dbReference>
<evidence type="ECO:0000256" key="12">
    <source>
        <dbReference type="SAM" id="MobiDB-lite"/>
    </source>
</evidence>
<feature type="domain" description="Glutamyl/glutaminyl-tRNA synthetase class Ib catalytic" evidence="13">
    <location>
        <begin position="54"/>
        <end position="363"/>
    </location>
</feature>
<evidence type="ECO:0000256" key="11">
    <source>
        <dbReference type="RuleBase" id="RU363037"/>
    </source>
</evidence>
<keyword evidence="8 11" id="KW-0030">Aminoacyl-tRNA synthetase</keyword>
<dbReference type="Pfam" id="PF00749">
    <property type="entry name" value="tRNA-synt_1c"/>
    <property type="match status" value="1"/>
</dbReference>
<sequence length="625" mass="70901">MMLLRSFSARKAPVSQWICKSCCSKRYASSGSNAINPGPLTKASKELREGGPARTRFAPSPTGKLHLGSIRTALFNYLIAKATGGQFVLRIEDTDQKRTISGAEDTLLRDLEWAGIEWDEGPERGGPFGPYRQAKRTAIYKEHTEQLLRNGTAYRCFCTPERLHALAAYRDSKGLPPNYDRTCLDIHKDESDEKAARGEAYVVRLQVPSQYPAYRDIVYKLVKPPVIPRIQLFVENYEDPILMKSDGFPTYHLANVVDDHLMKITHVIRGSEWISSTPKHLAIYKAFGWNPPKIGHVSLLTDKKGAKLSKRNGSVDISTIRDTMGVFPETLNNFLALLGWSHSAKSDVMNMEELIHNASLKYTRGDTVVAMEKLWFIQKRLAHRYATTQMDSPPSDPRLDLVKLAVIPVVKRLEEVVSKRTDRFFKSFPAGKAREDYVRTLVFGDALKYTTADSFIKHNKFFFITPLCRDLVANPPPPIPSGQVTGAKAPVLLEFLPQIDAFARLSAEEWTDANIKAVTSEIVDRNAKESFEQSFQGDHSSEAAKDLQKTCQKSWLSFVHGYVRWAIFAKQPGPDGVFTMRLLGREECLKRFEFARKFLADEKFKKAEEEEEEEEEEEDTLYRYL</sequence>
<dbReference type="InterPro" id="IPR008925">
    <property type="entry name" value="aa_tRNA-synth_I_cd-bd_sf"/>
</dbReference>
<dbReference type="Gene3D" id="3.40.50.620">
    <property type="entry name" value="HUPs"/>
    <property type="match status" value="1"/>
</dbReference>
<dbReference type="PRINTS" id="PR00987">
    <property type="entry name" value="TRNASYNTHGLU"/>
</dbReference>
<accession>A0A9N9KYI2</accession>
<evidence type="ECO:0000256" key="9">
    <source>
        <dbReference type="ARBA" id="ARBA00030865"/>
    </source>
</evidence>
<dbReference type="InterPro" id="IPR020751">
    <property type="entry name" value="aa-tRNA-synth_I_codon-bd_sub2"/>
</dbReference>
<dbReference type="GO" id="GO:0005524">
    <property type="term" value="F:ATP binding"/>
    <property type="evidence" value="ECO:0007669"/>
    <property type="project" value="UniProtKB-KW"/>
</dbReference>
<dbReference type="GO" id="GO:0004818">
    <property type="term" value="F:glutamate-tRNA ligase activity"/>
    <property type="evidence" value="ECO:0007669"/>
    <property type="project" value="UniProtKB-EC"/>
</dbReference>
<evidence type="ECO:0000256" key="6">
    <source>
        <dbReference type="ARBA" id="ARBA00022840"/>
    </source>
</evidence>
<dbReference type="InterPro" id="IPR049940">
    <property type="entry name" value="GluQ/Sye"/>
</dbReference>
<dbReference type="InterPro" id="IPR033910">
    <property type="entry name" value="GluRS_core"/>
</dbReference>
<dbReference type="AlphaFoldDB" id="A0A9N9KYI2"/>
<feature type="compositionally biased region" description="Acidic residues" evidence="12">
    <location>
        <begin position="609"/>
        <end position="619"/>
    </location>
</feature>
<evidence type="ECO:0000256" key="2">
    <source>
        <dbReference type="ARBA" id="ARBA00007894"/>
    </source>
</evidence>
<dbReference type="SUPFAM" id="SSF52374">
    <property type="entry name" value="Nucleotidylyl transferase"/>
    <property type="match status" value="1"/>
</dbReference>
<dbReference type="EC" id="6.1.1.17" evidence="3"/>